<keyword evidence="1" id="KW-0175">Coiled coil</keyword>
<feature type="domain" description="DUF5745" evidence="3">
    <location>
        <begin position="44"/>
        <end position="102"/>
    </location>
</feature>
<protein>
    <submittedName>
        <fullName evidence="4">CEP95 protein</fullName>
    </submittedName>
</protein>
<dbReference type="Gene3D" id="1.10.418.10">
    <property type="entry name" value="Calponin-like domain"/>
    <property type="match status" value="1"/>
</dbReference>
<name>A0A851Q2G9_ANHAN</name>
<comment type="caution">
    <text evidence="4">The sequence shown here is derived from an EMBL/GenBank/DDBJ whole genome shotgun (WGS) entry which is preliminary data.</text>
</comment>
<feature type="coiled-coil region" evidence="1">
    <location>
        <begin position="756"/>
        <end position="794"/>
    </location>
</feature>
<feature type="region of interest" description="Disordered" evidence="2">
    <location>
        <begin position="393"/>
        <end position="449"/>
    </location>
</feature>
<dbReference type="InterPro" id="IPR026619">
    <property type="entry name" value="CEP95"/>
</dbReference>
<dbReference type="GO" id="GO:0000922">
    <property type="term" value="C:spindle pole"/>
    <property type="evidence" value="ECO:0007669"/>
    <property type="project" value="InterPro"/>
</dbReference>
<evidence type="ECO:0000256" key="2">
    <source>
        <dbReference type="SAM" id="MobiDB-lite"/>
    </source>
</evidence>
<dbReference type="AlphaFoldDB" id="A0A851Q2G9"/>
<dbReference type="OrthoDB" id="545730at2759"/>
<evidence type="ECO:0000256" key="1">
    <source>
        <dbReference type="SAM" id="Coils"/>
    </source>
</evidence>
<gene>
    <name evidence="4" type="primary">Cep95</name>
    <name evidence="4" type="ORF">ANHANH_R11318</name>
</gene>
<dbReference type="InterPro" id="IPR044039">
    <property type="entry name" value="DUF5745"/>
</dbReference>
<dbReference type="Pfam" id="PF19016">
    <property type="entry name" value="DUF5745"/>
    <property type="match status" value="1"/>
</dbReference>
<sequence length="822" mass="94886">IDWVDVANDLLRSCHINQHIKHLSECGADVFVRLYEAILGEKVPDFIATPRSQEDDAHNVQAVIDSLALDYLQVSLSHITGENIVKGEGESIRNLLEIFDGLLEYLTEEVSESSSQNGDEANVLSNNEIQLASQEQLESNAGQLMQPSVFSSVEGSQSEFFVPSCDVDGSESTSELIRLGDTAHSFSKREEGSVESVHTTEPQKESFSASATKLGEPIQQAIPLLPPFQPLEAGPHYPGRRYYQSSDSQSETLANSEGVKIPTVSTVQSAPSTNTDLSSASAVGDMVASNGAEYNVAKVPWVYGTSSASSLHEKISLHAEQVTQTPRPEYRYLARKKSRYENSTTDSLEESLSQRITKEKLSEQELHKVSEKLSHGLNELDLMLKKALDGHTREEELTDEDSLSQHSDSVMDYRRRKAERDTSHLRYPSRPRSLSPSSPSPQHQLSSELEDKLWSNGTGQIRKIQSQLQKERDGRTKTAKMVAKAYEDELRIYEARERLRLSKLREVIKEMEQEYKENIFKEPPKMPQPVKVYSRKTTPRNPKYSQWIPKRGTVKPKKAAPMKVRDDDLLFQLLEEFPHLHISHHTMNKMWQQQLVHNEQFKAASGRKRSKLQDEVQQALRKHELLVAIIKKDQDHNKRLQEFKQRICRQKWAQNKLREKRQQIARARKYYEDYRVQLRAKMMRARTREERIFKNLFEEGLEIQKQRLKDLRAYAQEKRAEQRRAHQNELESMENYYKDQFSMLAEALSQERQEIHSREKAQAQMLQKTKRELRSRMEKEIQELQAAIMQSDDDTFFQELEADRLKSRLQLASFQYSKSHFL</sequence>
<feature type="compositionally biased region" description="Low complexity" evidence="2">
    <location>
        <begin position="425"/>
        <end position="447"/>
    </location>
</feature>
<feature type="non-terminal residue" evidence="4">
    <location>
        <position position="1"/>
    </location>
</feature>
<feature type="non-terminal residue" evidence="4">
    <location>
        <position position="822"/>
    </location>
</feature>
<feature type="region of interest" description="Disordered" evidence="2">
    <location>
        <begin position="182"/>
        <end position="204"/>
    </location>
</feature>
<dbReference type="Proteomes" id="UP000657035">
    <property type="component" value="Unassembled WGS sequence"/>
</dbReference>
<dbReference type="InterPro" id="IPR036872">
    <property type="entry name" value="CH_dom_sf"/>
</dbReference>
<feature type="compositionally biased region" description="Basic and acidic residues" evidence="2">
    <location>
        <begin position="409"/>
        <end position="424"/>
    </location>
</feature>
<evidence type="ECO:0000313" key="4">
    <source>
        <dbReference type="EMBL" id="NXC74493.1"/>
    </source>
</evidence>
<evidence type="ECO:0000313" key="5">
    <source>
        <dbReference type="Proteomes" id="UP000657035"/>
    </source>
</evidence>
<accession>A0A851Q2G9</accession>
<dbReference type="EMBL" id="WBMU01003098">
    <property type="protein sequence ID" value="NXC74493.1"/>
    <property type="molecule type" value="Genomic_DNA"/>
</dbReference>
<dbReference type="PANTHER" id="PTHR22545">
    <property type="entry name" value="CENTROSOMAL PROTEIN OF 95 KDA"/>
    <property type="match status" value="1"/>
</dbReference>
<feature type="region of interest" description="Disordered" evidence="2">
    <location>
        <begin position="522"/>
        <end position="545"/>
    </location>
</feature>
<dbReference type="PANTHER" id="PTHR22545:SF0">
    <property type="entry name" value="CENTROSOMAL PROTEIN OF 95 KDA"/>
    <property type="match status" value="1"/>
</dbReference>
<proteinExistence type="predicted"/>
<evidence type="ECO:0000259" key="3">
    <source>
        <dbReference type="Pfam" id="PF19016"/>
    </source>
</evidence>
<reference evidence="4" key="1">
    <citation type="submission" date="2019-09" db="EMBL/GenBank/DDBJ databases">
        <title>Bird 10,000 Genomes (B10K) Project - Family phase.</title>
        <authorList>
            <person name="Zhang G."/>
        </authorList>
    </citation>
    <scope>NUCLEOTIDE SEQUENCE</scope>
    <source>
        <strain evidence="4">B10K-CU-031-38</strain>
    </source>
</reference>
<organism evidence="4 5">
    <name type="scientific">Anhinga anhinga</name>
    <name type="common">Anhinga</name>
    <name type="synonym">Plotus anhinga</name>
    <dbReference type="NCBI Taxonomy" id="56067"/>
    <lineage>
        <taxon>Eukaryota</taxon>
        <taxon>Metazoa</taxon>
        <taxon>Chordata</taxon>
        <taxon>Craniata</taxon>
        <taxon>Vertebrata</taxon>
        <taxon>Euteleostomi</taxon>
        <taxon>Archelosauria</taxon>
        <taxon>Archosauria</taxon>
        <taxon>Dinosauria</taxon>
        <taxon>Saurischia</taxon>
        <taxon>Theropoda</taxon>
        <taxon>Coelurosauria</taxon>
        <taxon>Aves</taxon>
        <taxon>Neognathae</taxon>
        <taxon>Neoaves</taxon>
        <taxon>Aequornithes</taxon>
        <taxon>Suliformes</taxon>
        <taxon>Anhingidae</taxon>
        <taxon>Anhinga</taxon>
    </lineage>
</organism>
<dbReference type="GO" id="GO:0005813">
    <property type="term" value="C:centrosome"/>
    <property type="evidence" value="ECO:0007669"/>
    <property type="project" value="InterPro"/>
</dbReference>
<keyword evidence="5" id="KW-1185">Reference proteome</keyword>